<dbReference type="GO" id="GO:0015031">
    <property type="term" value="P:protein transport"/>
    <property type="evidence" value="ECO:0007669"/>
    <property type="project" value="UniProtKB-KW"/>
</dbReference>
<dbReference type="InterPro" id="IPR020006">
    <property type="entry name" value="FlhF"/>
</dbReference>
<keyword evidence="18" id="KW-1185">Reference proteome</keyword>
<evidence type="ECO:0000256" key="13">
    <source>
        <dbReference type="NCBIfam" id="TIGR03499"/>
    </source>
</evidence>
<evidence type="ECO:0000256" key="3">
    <source>
        <dbReference type="ARBA" id="ARBA00014919"/>
    </source>
</evidence>
<dbReference type="STRING" id="1304284.L21TH_2254"/>
<evidence type="ECO:0000313" key="17">
    <source>
        <dbReference type="EMBL" id="EOC99724.1"/>
    </source>
</evidence>
<comment type="function">
    <text evidence="12">Necessary for flagellar biosynthesis. May be involved in translocation of the flagellum.</text>
</comment>
<accession>R1CBM7</accession>
<evidence type="ECO:0000256" key="9">
    <source>
        <dbReference type="ARBA" id="ARBA00023134"/>
    </source>
</evidence>
<evidence type="ECO:0000256" key="7">
    <source>
        <dbReference type="ARBA" id="ARBA00022795"/>
    </source>
</evidence>
<sequence length="388" mass="44538">MKIRRYIGNSNKEVMDKLRKELGSDAVILHTRKIKKPGILGLFKRQLIEVVAALDDSENGLKKQAYKKEYNNNLGFSEINQNSLFKTRSNMKNENTEDKNNEVNEEIKKLRVLMEDFIKNTDDKNSEERLSPELKRYLDNLINNGVEEKVAFNILNKIDKHMNIKALDQEKTKNVVKKSIINYIGEPKQIELDGSQKVVFFVGPTGVGKTTTLAKIAANFTIQNKDKVGLITADTYRIAAVEQLKTYSEILDIPLKIIYETEEIYEALSNLSDKELILVDTAGRSHKNQHQINELTELINSVNNKEIFLVLSASTDWKTVKSIIENYNFLEDYKIIFTKLDETEDLGIILNSQYYYKKSLSYFTVGQNVPEDIRVADVKLLTKQLIGE</sequence>
<dbReference type="SMART" id="SM00962">
    <property type="entry name" value="SRP54"/>
    <property type="match status" value="1"/>
</dbReference>
<dbReference type="PATRIC" id="fig|1304284.3.peg.2205"/>
<dbReference type="PANTHER" id="PTHR43134:SF3">
    <property type="entry name" value="FLAGELLAR BIOSYNTHESIS PROTEIN FLHF"/>
    <property type="match status" value="1"/>
</dbReference>
<dbReference type="GO" id="GO:0044781">
    <property type="term" value="P:bacterial-type flagellum organization"/>
    <property type="evidence" value="ECO:0007669"/>
    <property type="project" value="UniProtKB-UniRule"/>
</dbReference>
<keyword evidence="7" id="KW-1005">Bacterial flagellum biogenesis</keyword>
<dbReference type="Gene3D" id="1.20.120.1380">
    <property type="entry name" value="Flagellar FlhF biosynthesis protein, N domain"/>
    <property type="match status" value="1"/>
</dbReference>
<evidence type="ECO:0000259" key="15">
    <source>
        <dbReference type="SMART" id="SM00382"/>
    </source>
</evidence>
<evidence type="ECO:0000256" key="5">
    <source>
        <dbReference type="ARBA" id="ARBA00022475"/>
    </source>
</evidence>
<keyword evidence="14" id="KW-0175">Coiled coil</keyword>
<dbReference type="Pfam" id="PF00448">
    <property type="entry name" value="SRP54"/>
    <property type="match status" value="1"/>
</dbReference>
<evidence type="ECO:0000256" key="14">
    <source>
        <dbReference type="SAM" id="Coils"/>
    </source>
</evidence>
<feature type="coiled-coil region" evidence="14">
    <location>
        <begin position="86"/>
        <end position="120"/>
    </location>
</feature>
<dbReference type="eggNOG" id="COG1419">
    <property type="taxonomic scope" value="Bacteria"/>
</dbReference>
<keyword evidence="4" id="KW-0813">Transport</keyword>
<evidence type="ECO:0000256" key="8">
    <source>
        <dbReference type="ARBA" id="ARBA00022927"/>
    </source>
</evidence>
<dbReference type="GO" id="GO:0005047">
    <property type="term" value="F:signal recognition particle binding"/>
    <property type="evidence" value="ECO:0007669"/>
    <property type="project" value="TreeGrafter"/>
</dbReference>
<dbReference type="InterPro" id="IPR000897">
    <property type="entry name" value="SRP54_GTPase_dom"/>
</dbReference>
<evidence type="ECO:0000256" key="12">
    <source>
        <dbReference type="ARBA" id="ARBA00025337"/>
    </source>
</evidence>
<dbReference type="GO" id="GO:0005886">
    <property type="term" value="C:plasma membrane"/>
    <property type="evidence" value="ECO:0007669"/>
    <property type="project" value="UniProtKB-SubCell"/>
</dbReference>
<dbReference type="RefSeq" id="WP_006316263.1">
    <property type="nucleotide sequence ID" value="NZ_ARZA01000250.1"/>
</dbReference>
<keyword evidence="5" id="KW-1003">Cell membrane</keyword>
<comment type="subcellular location">
    <subcellularLocation>
        <location evidence="1">Cell membrane</location>
        <topology evidence="1">Peripheral membrane protein</topology>
        <orientation evidence="1">Cytoplasmic side</orientation>
    </subcellularLocation>
</comment>
<dbReference type="EMBL" id="ARZA01000250">
    <property type="protein sequence ID" value="EOC99724.1"/>
    <property type="molecule type" value="Genomic_DNA"/>
</dbReference>
<evidence type="ECO:0000313" key="18">
    <source>
        <dbReference type="Proteomes" id="UP000013378"/>
    </source>
</evidence>
<name>R1CBM7_9FIRM</name>
<keyword evidence="17" id="KW-0282">Flagellum</keyword>
<evidence type="ECO:0000256" key="1">
    <source>
        <dbReference type="ARBA" id="ARBA00004413"/>
    </source>
</evidence>
<keyword evidence="10" id="KW-0472">Membrane</keyword>
<dbReference type="AlphaFoldDB" id="R1CBM7"/>
<comment type="similarity">
    <text evidence="2">Belongs to the GTP-binding SRP family.</text>
</comment>
<keyword evidence="11" id="KW-1006">Bacterial flagellum protein export</keyword>
<keyword evidence="17" id="KW-0966">Cell projection</keyword>
<evidence type="ECO:0000259" key="16">
    <source>
        <dbReference type="SMART" id="SM00962"/>
    </source>
</evidence>
<organism evidence="17 18">
    <name type="scientific">Caldisalinibacter kiritimatiensis</name>
    <dbReference type="NCBI Taxonomy" id="1304284"/>
    <lineage>
        <taxon>Bacteria</taxon>
        <taxon>Bacillati</taxon>
        <taxon>Bacillota</taxon>
        <taxon>Tissierellia</taxon>
        <taxon>Tissierellales</taxon>
        <taxon>Thermohalobacteraceae</taxon>
        <taxon>Caldisalinibacter</taxon>
    </lineage>
</organism>
<dbReference type="InterPro" id="IPR047040">
    <property type="entry name" value="FlhF__GTPase_dom"/>
</dbReference>
<evidence type="ECO:0000256" key="4">
    <source>
        <dbReference type="ARBA" id="ARBA00022448"/>
    </source>
</evidence>
<reference evidence="17 18" key="1">
    <citation type="journal article" date="2015" name="Geomicrobiol. J.">
        <title>Caldisalinibacter kiritimatiensis gen. nov., sp. nov., a moderately thermohalophilic thiosulfate-reducing bacterium from a hypersaline microbial mat.</title>
        <authorList>
            <person name="Ben Hania W."/>
            <person name="Joseph M."/>
            <person name="Fiebig A."/>
            <person name="Bunk B."/>
            <person name="Klenk H.-P."/>
            <person name="Fardeau M.-L."/>
            <person name="Spring S."/>
        </authorList>
    </citation>
    <scope>NUCLEOTIDE SEQUENCE [LARGE SCALE GENOMIC DNA]</scope>
    <source>
        <strain evidence="17 18">L21-TH-D2</strain>
    </source>
</reference>
<dbReference type="InterPro" id="IPR027417">
    <property type="entry name" value="P-loop_NTPase"/>
</dbReference>
<dbReference type="CDD" id="cd17873">
    <property type="entry name" value="FlhF"/>
    <property type="match status" value="1"/>
</dbReference>
<dbReference type="FunFam" id="3.40.50.300:FF:000695">
    <property type="entry name" value="Flagellar biosynthesis regulator FlhF"/>
    <property type="match status" value="1"/>
</dbReference>
<dbReference type="Proteomes" id="UP000013378">
    <property type="component" value="Unassembled WGS sequence"/>
</dbReference>
<evidence type="ECO:0000256" key="2">
    <source>
        <dbReference type="ARBA" id="ARBA00008531"/>
    </source>
</evidence>
<dbReference type="SMART" id="SM00382">
    <property type="entry name" value="AAA"/>
    <property type="match status" value="1"/>
</dbReference>
<evidence type="ECO:0000256" key="6">
    <source>
        <dbReference type="ARBA" id="ARBA00022741"/>
    </source>
</evidence>
<dbReference type="Gene3D" id="3.40.50.300">
    <property type="entry name" value="P-loop containing nucleotide triphosphate hydrolases"/>
    <property type="match status" value="1"/>
</dbReference>
<gene>
    <name evidence="17" type="ORF">L21TH_2254</name>
</gene>
<comment type="caution">
    <text evidence="17">The sequence shown here is derived from an EMBL/GenBank/DDBJ whole genome shotgun (WGS) entry which is preliminary data.</text>
</comment>
<evidence type="ECO:0000256" key="10">
    <source>
        <dbReference type="ARBA" id="ARBA00023136"/>
    </source>
</evidence>
<dbReference type="PANTHER" id="PTHR43134">
    <property type="entry name" value="SIGNAL RECOGNITION PARTICLE RECEPTOR SUBUNIT ALPHA"/>
    <property type="match status" value="1"/>
</dbReference>
<protein>
    <recommendedName>
        <fullName evidence="3 13">Flagellar biosynthesis protein FlhF</fullName>
    </recommendedName>
</protein>
<dbReference type="GO" id="GO:0006614">
    <property type="term" value="P:SRP-dependent cotranslational protein targeting to membrane"/>
    <property type="evidence" value="ECO:0007669"/>
    <property type="project" value="UniProtKB-UniRule"/>
</dbReference>
<dbReference type="InterPro" id="IPR003593">
    <property type="entry name" value="AAA+_ATPase"/>
</dbReference>
<keyword evidence="8" id="KW-0653">Protein transport</keyword>
<keyword evidence="6" id="KW-0547">Nucleotide-binding</keyword>
<keyword evidence="9" id="KW-0342">GTP-binding</keyword>
<proteinExistence type="inferred from homology"/>
<evidence type="ECO:0000256" key="11">
    <source>
        <dbReference type="ARBA" id="ARBA00023225"/>
    </source>
</evidence>
<keyword evidence="17" id="KW-0969">Cilium</keyword>
<feature type="domain" description="SRP54-type proteins GTP-binding" evidence="16">
    <location>
        <begin position="196"/>
        <end position="387"/>
    </location>
</feature>
<feature type="domain" description="AAA+ ATPase" evidence="15">
    <location>
        <begin position="195"/>
        <end position="341"/>
    </location>
</feature>
<dbReference type="GO" id="GO:0005525">
    <property type="term" value="F:GTP binding"/>
    <property type="evidence" value="ECO:0007669"/>
    <property type="project" value="UniProtKB-UniRule"/>
</dbReference>
<dbReference type="SUPFAM" id="SSF52540">
    <property type="entry name" value="P-loop containing nucleoside triphosphate hydrolases"/>
    <property type="match status" value="1"/>
</dbReference>
<dbReference type="NCBIfam" id="TIGR03499">
    <property type="entry name" value="FlhF"/>
    <property type="match status" value="1"/>
</dbReference>
<dbReference type="GO" id="GO:0003924">
    <property type="term" value="F:GTPase activity"/>
    <property type="evidence" value="ECO:0007669"/>
    <property type="project" value="UniProtKB-UniRule"/>
</dbReference>